<dbReference type="STRING" id="1007676.ABM34_09590"/>
<dbReference type="SUPFAM" id="SSF52540">
    <property type="entry name" value="P-loop containing nucleoside triphosphate hydrolases"/>
    <property type="match status" value="1"/>
</dbReference>
<evidence type="ECO:0000256" key="2">
    <source>
        <dbReference type="ARBA" id="ARBA00022741"/>
    </source>
</evidence>
<dbReference type="InterPro" id="IPR003439">
    <property type="entry name" value="ABC_transporter-like_ATP-bd"/>
</dbReference>
<name>A0A0H4QKX8_9LACO</name>
<accession>A0A0H4QKX8</accession>
<dbReference type="SMART" id="SM00382">
    <property type="entry name" value="AAA"/>
    <property type="match status" value="1"/>
</dbReference>
<evidence type="ECO:0000313" key="5">
    <source>
        <dbReference type="EMBL" id="AKP67756.1"/>
    </source>
</evidence>
<dbReference type="PANTHER" id="PTHR42711:SF17">
    <property type="entry name" value="ABC TRANSPORTER ATP-BINDING PROTEIN"/>
    <property type="match status" value="1"/>
</dbReference>
<evidence type="ECO:0000256" key="3">
    <source>
        <dbReference type="ARBA" id="ARBA00022840"/>
    </source>
</evidence>
<gene>
    <name evidence="5" type="ORF">ABM34_09590</name>
</gene>
<keyword evidence="3" id="KW-0067">ATP-binding</keyword>
<evidence type="ECO:0000259" key="4">
    <source>
        <dbReference type="PROSITE" id="PS50893"/>
    </source>
</evidence>
<proteinExistence type="predicted"/>
<dbReference type="AlphaFoldDB" id="A0A0H4QKX8"/>
<keyword evidence="2" id="KW-0547">Nucleotide-binding</keyword>
<dbReference type="OrthoDB" id="9804819at2"/>
<dbReference type="PROSITE" id="PS50893">
    <property type="entry name" value="ABC_TRANSPORTER_2"/>
    <property type="match status" value="1"/>
</dbReference>
<dbReference type="RefSeq" id="WP_064505415.1">
    <property type="nucleotide sequence ID" value="NZ_CP012034.1"/>
</dbReference>
<dbReference type="Proteomes" id="UP000036106">
    <property type="component" value="Chromosome"/>
</dbReference>
<dbReference type="InterPro" id="IPR027417">
    <property type="entry name" value="P-loop_NTPase"/>
</dbReference>
<keyword evidence="6" id="KW-1185">Reference proteome</keyword>
<dbReference type="PANTHER" id="PTHR42711">
    <property type="entry name" value="ABC TRANSPORTER ATP-BINDING PROTEIN"/>
    <property type="match status" value="1"/>
</dbReference>
<protein>
    <recommendedName>
        <fullName evidence="4">ABC transporter domain-containing protein</fullName>
    </recommendedName>
</protein>
<evidence type="ECO:0000313" key="6">
    <source>
        <dbReference type="Proteomes" id="UP000036106"/>
    </source>
</evidence>
<sequence length="293" mass="32829">MDAVIEVKELSKAFGKQKILDDISFSVPCGQIIALLGQNGAGKTTLINSILGLIPKDSGTVAILNHKPSQEKSQMGVMMQSDITLSRIKVSEIIKLSQSYYNNHLSYDQILDLANLYDQQDLLLKQLSGGQKRRLSFALAMAGDPSILFLDEPTNGMDPVSRQTFWKDILHLKEAGKTIFVTSHHLDELEDVIDRFLFLKDHRIIFDGTLADLRTNSSDSQIDFDSELLPELFESMTSVKSSKKVGNHYTLLTNNANQTLSELNPLLTKIENIKISQNTLENIFINMNQESKQ</sequence>
<dbReference type="PATRIC" id="fig|1007676.4.peg.1941"/>
<dbReference type="CDD" id="cd03230">
    <property type="entry name" value="ABC_DR_subfamily_A"/>
    <property type="match status" value="1"/>
</dbReference>
<dbReference type="Gene3D" id="3.40.50.300">
    <property type="entry name" value="P-loop containing nucleotide triphosphate hydrolases"/>
    <property type="match status" value="1"/>
</dbReference>
<dbReference type="GO" id="GO:0005524">
    <property type="term" value="F:ATP binding"/>
    <property type="evidence" value="ECO:0007669"/>
    <property type="project" value="UniProtKB-KW"/>
</dbReference>
<organism evidence="5 6">
    <name type="scientific">Companilactobacillus ginsenosidimutans</name>
    <dbReference type="NCBI Taxonomy" id="1007676"/>
    <lineage>
        <taxon>Bacteria</taxon>
        <taxon>Bacillati</taxon>
        <taxon>Bacillota</taxon>
        <taxon>Bacilli</taxon>
        <taxon>Lactobacillales</taxon>
        <taxon>Lactobacillaceae</taxon>
        <taxon>Companilactobacillus</taxon>
    </lineage>
</organism>
<dbReference type="InterPro" id="IPR003593">
    <property type="entry name" value="AAA+_ATPase"/>
</dbReference>
<dbReference type="InterPro" id="IPR050763">
    <property type="entry name" value="ABC_transporter_ATP-binding"/>
</dbReference>
<feature type="domain" description="ABC transporter" evidence="4">
    <location>
        <begin position="5"/>
        <end position="226"/>
    </location>
</feature>
<dbReference type="InterPro" id="IPR017871">
    <property type="entry name" value="ABC_transporter-like_CS"/>
</dbReference>
<dbReference type="KEGG" id="lgn:ABM34_09590"/>
<keyword evidence="1" id="KW-0813">Transport</keyword>
<evidence type="ECO:0000256" key="1">
    <source>
        <dbReference type="ARBA" id="ARBA00022448"/>
    </source>
</evidence>
<dbReference type="PROSITE" id="PS00211">
    <property type="entry name" value="ABC_TRANSPORTER_1"/>
    <property type="match status" value="1"/>
</dbReference>
<dbReference type="Pfam" id="PF00005">
    <property type="entry name" value="ABC_tran"/>
    <property type="match status" value="1"/>
</dbReference>
<dbReference type="GO" id="GO:0016887">
    <property type="term" value="F:ATP hydrolysis activity"/>
    <property type="evidence" value="ECO:0007669"/>
    <property type="project" value="InterPro"/>
</dbReference>
<reference evidence="6" key="1">
    <citation type="submission" date="2015-07" db="EMBL/GenBank/DDBJ databases">
        <title>Lactobacillus ginsenosidimutans/EMML 3141/ whole genome sequencing.</title>
        <authorList>
            <person name="Kim M.K."/>
            <person name="Im W.-T."/>
            <person name="Srinivasan S."/>
            <person name="Lee J.-J."/>
        </authorList>
    </citation>
    <scope>NUCLEOTIDE SEQUENCE [LARGE SCALE GENOMIC DNA]</scope>
    <source>
        <strain evidence="6">EMML 3041</strain>
    </source>
</reference>
<dbReference type="EMBL" id="CP012034">
    <property type="protein sequence ID" value="AKP67756.1"/>
    <property type="molecule type" value="Genomic_DNA"/>
</dbReference>